<dbReference type="GO" id="GO:0006979">
    <property type="term" value="P:response to oxidative stress"/>
    <property type="evidence" value="ECO:0007669"/>
    <property type="project" value="InterPro"/>
</dbReference>
<evidence type="ECO:0000256" key="3">
    <source>
        <dbReference type="ARBA" id="ARBA00012313"/>
    </source>
</evidence>
<dbReference type="InterPro" id="IPR019793">
    <property type="entry name" value="Peroxidases_heam-ligand_BS"/>
</dbReference>
<evidence type="ECO:0000256" key="17">
    <source>
        <dbReference type="PIRSR" id="PIRSR600823-5"/>
    </source>
</evidence>
<evidence type="ECO:0000256" key="4">
    <source>
        <dbReference type="ARBA" id="ARBA00022559"/>
    </source>
</evidence>
<proteinExistence type="inferred from homology"/>
<evidence type="ECO:0000256" key="13">
    <source>
        <dbReference type="PIRSR" id="PIRSR600823-1"/>
    </source>
</evidence>
<feature type="domain" description="Plant heme peroxidase family profile" evidence="19">
    <location>
        <begin position="26"/>
        <end position="326"/>
    </location>
</feature>
<dbReference type="PANTHER" id="PTHR31388:SF6">
    <property type="entry name" value="PEROXIDASE"/>
    <property type="match status" value="1"/>
</dbReference>
<keyword evidence="12" id="KW-0376">Hydrogen peroxide</keyword>
<feature type="active site" description="Proton acceptor" evidence="13">
    <location>
        <position position="67"/>
    </location>
</feature>
<evidence type="ECO:0000259" key="19">
    <source>
        <dbReference type="PROSITE" id="PS50873"/>
    </source>
</evidence>
<keyword evidence="11" id="KW-0325">Glycoprotein</keyword>
<keyword evidence="4 20" id="KW-0575">Peroxidase</keyword>
<dbReference type="InterPro" id="IPR000823">
    <property type="entry name" value="Peroxidase_pln"/>
</dbReference>
<feature type="domain" description="Plant heme peroxidase family profile" evidence="19">
    <location>
        <begin position="324"/>
        <end position="516"/>
    </location>
</feature>
<evidence type="ECO:0000256" key="18">
    <source>
        <dbReference type="SAM" id="SignalP"/>
    </source>
</evidence>
<evidence type="ECO:0000256" key="16">
    <source>
        <dbReference type="PIRSR" id="PIRSR600823-4"/>
    </source>
</evidence>
<gene>
    <name evidence="20" type="ORF">RJ641_034080</name>
</gene>
<feature type="signal peptide" evidence="18">
    <location>
        <begin position="1"/>
        <end position="25"/>
    </location>
</feature>
<keyword evidence="18" id="KW-0732">Signal</keyword>
<name>A0AAN8ZK36_9MAGN</name>
<dbReference type="InterPro" id="IPR019794">
    <property type="entry name" value="Peroxidases_AS"/>
</dbReference>
<comment type="cofactor">
    <cofactor evidence="15">
        <name>Ca(2+)</name>
        <dbReference type="ChEBI" id="CHEBI:29108"/>
    </cofactor>
    <text evidence="15">Binds 2 calcium ions per subunit.</text>
</comment>
<dbReference type="PROSITE" id="PS50873">
    <property type="entry name" value="PEROXIDASE_4"/>
    <property type="match status" value="2"/>
</dbReference>
<feature type="site" description="Transition state stabilizer" evidence="16">
    <location>
        <position position="63"/>
    </location>
</feature>
<dbReference type="FunFam" id="1.10.520.10:FF:000001">
    <property type="entry name" value="Peroxidase"/>
    <property type="match status" value="1"/>
</dbReference>
<evidence type="ECO:0000256" key="1">
    <source>
        <dbReference type="ARBA" id="ARBA00000189"/>
    </source>
</evidence>
<evidence type="ECO:0000256" key="11">
    <source>
        <dbReference type="ARBA" id="ARBA00023180"/>
    </source>
</evidence>
<dbReference type="FunFam" id="1.10.420.10:FF:000001">
    <property type="entry name" value="Peroxidase"/>
    <property type="match status" value="2"/>
</dbReference>
<dbReference type="InterPro" id="IPR010255">
    <property type="entry name" value="Haem_peroxidase_sf"/>
</dbReference>
<dbReference type="PRINTS" id="PR00461">
    <property type="entry name" value="PLPEROXIDASE"/>
</dbReference>
<feature type="disulfide bond" evidence="17">
    <location>
        <begin position="36"/>
        <end position="113"/>
    </location>
</feature>
<dbReference type="SUPFAM" id="SSF48113">
    <property type="entry name" value="Heme-dependent peroxidases"/>
    <property type="match status" value="2"/>
</dbReference>
<feature type="binding site" evidence="15">
    <location>
        <position position="86"/>
    </location>
    <ligand>
        <name>Ca(2+)</name>
        <dbReference type="ChEBI" id="CHEBI:29108"/>
        <label>1</label>
    </ligand>
</feature>
<evidence type="ECO:0000256" key="7">
    <source>
        <dbReference type="ARBA" id="ARBA00022837"/>
    </source>
</evidence>
<feature type="disulfide bond" evidence="17">
    <location>
        <begin position="198"/>
        <end position="230"/>
    </location>
</feature>
<keyword evidence="5" id="KW-0349">Heme</keyword>
<sequence length="530" mass="56865">MNDSITLRVRLLASILLLSCFSVKSQLTTNFYSSTCPNLLTIVRKQVQNAIKTETRMAASLLRLHFHDCFVDGCDGSVLLDGSDGEKFAGPNLNSARGFEVVDAIKSAVESQCSGVVSCADILAIAARDSVLLSGGPSWKVLLGRRDGLVANQTGANTNLPSPFDTLDTIITKFANVGLNNTDVVALSGAHTIGLARCVTFSNRLYNFSTTDAVDPTLDTAMAADLQSLCPVNGDGNKTTSLDRNSTDLFDSHYFTNLVNNKGLLSSDQILFSSDEASSTTKAIVERYTNSSIFFTDFVNSMINMGNISPLTGSNGQIRTNCRVAGGPSWSVLLGRRDSLIANKSGANTAIPGPNQNLTVLVSKFSDVGLDTTDLVALSGAHTFGRAQCSSFSSRLYNFSGTGEADPTLNSIYLETLRELCPEDDNGTTLADLDPITPDGFDKNYFSNLQANQGLLRSDQELFSTEGANTIEIVNNFSRDERAFFEAFVLSMINMGNINPLTGTEGEIRLNCRKVNDDSSGSNIALYSSI</sequence>
<feature type="binding site" evidence="15">
    <location>
        <position position="77"/>
    </location>
    <ligand>
        <name>Ca(2+)</name>
        <dbReference type="ChEBI" id="CHEBI:29108"/>
        <label>1</label>
    </ligand>
</feature>
<dbReference type="GO" id="GO:0140825">
    <property type="term" value="F:lactoperoxidase activity"/>
    <property type="evidence" value="ECO:0007669"/>
    <property type="project" value="UniProtKB-EC"/>
</dbReference>
<dbReference type="GO" id="GO:0020037">
    <property type="term" value="F:heme binding"/>
    <property type="evidence" value="ECO:0007669"/>
    <property type="project" value="InterPro"/>
</dbReference>
<evidence type="ECO:0000256" key="2">
    <source>
        <dbReference type="ARBA" id="ARBA00006873"/>
    </source>
</evidence>
<protein>
    <recommendedName>
        <fullName evidence="3">peroxidase</fullName>
        <ecNumber evidence="3">1.11.1.7</ecNumber>
    </recommendedName>
</protein>
<organism evidence="20 21">
    <name type="scientific">Dillenia turbinata</name>
    <dbReference type="NCBI Taxonomy" id="194707"/>
    <lineage>
        <taxon>Eukaryota</taxon>
        <taxon>Viridiplantae</taxon>
        <taxon>Streptophyta</taxon>
        <taxon>Embryophyta</taxon>
        <taxon>Tracheophyta</taxon>
        <taxon>Spermatophyta</taxon>
        <taxon>Magnoliopsida</taxon>
        <taxon>eudicotyledons</taxon>
        <taxon>Gunneridae</taxon>
        <taxon>Pentapetalae</taxon>
        <taxon>Dilleniales</taxon>
        <taxon>Dilleniaceae</taxon>
        <taxon>Dillenia</taxon>
    </lineage>
</organism>
<feature type="chain" id="PRO_5042810692" description="peroxidase" evidence="18">
    <location>
        <begin position="26"/>
        <end position="530"/>
    </location>
</feature>
<feature type="binding site" evidence="15">
    <location>
        <position position="73"/>
    </location>
    <ligand>
        <name>Ca(2+)</name>
        <dbReference type="ChEBI" id="CHEBI:29108"/>
        <label>1</label>
    </ligand>
</feature>
<comment type="caution">
    <text evidence="20">The sequence shown here is derived from an EMBL/GenBank/DDBJ whole genome shotgun (WGS) entry which is preliminary data.</text>
</comment>
<keyword evidence="10 17" id="KW-1015">Disulfide bond</keyword>
<dbReference type="Gene3D" id="1.10.420.10">
    <property type="entry name" value="Peroxidase, domain 2"/>
    <property type="match status" value="2"/>
</dbReference>
<evidence type="ECO:0000256" key="14">
    <source>
        <dbReference type="PIRSR" id="PIRSR600823-2"/>
    </source>
</evidence>
<dbReference type="EMBL" id="JBAMMX010000007">
    <property type="protein sequence ID" value="KAK6937050.1"/>
    <property type="molecule type" value="Genomic_DNA"/>
</dbReference>
<accession>A0AAN8ZK36</accession>
<comment type="cofactor">
    <cofactor evidence="15">
        <name>heme b</name>
        <dbReference type="ChEBI" id="CHEBI:60344"/>
    </cofactor>
    <text evidence="15">Binds 1 heme b (iron(II)-protoporphyrin IX) group per subunit.</text>
</comment>
<dbReference type="PRINTS" id="PR00458">
    <property type="entry name" value="PEROXIDASE"/>
</dbReference>
<evidence type="ECO:0000256" key="12">
    <source>
        <dbReference type="ARBA" id="ARBA00023324"/>
    </source>
</evidence>
<evidence type="ECO:0000256" key="8">
    <source>
        <dbReference type="ARBA" id="ARBA00023002"/>
    </source>
</evidence>
<feature type="binding site" evidence="15">
    <location>
        <position position="192"/>
    </location>
    <ligand>
        <name>Ca(2+)</name>
        <dbReference type="ChEBI" id="CHEBI:29108"/>
        <label>2</label>
    </ligand>
</feature>
<dbReference type="AlphaFoldDB" id="A0AAN8ZK36"/>
<dbReference type="GO" id="GO:0046872">
    <property type="term" value="F:metal ion binding"/>
    <property type="evidence" value="ECO:0007669"/>
    <property type="project" value="UniProtKB-KW"/>
</dbReference>
<dbReference type="PROSITE" id="PS00435">
    <property type="entry name" value="PEROXIDASE_1"/>
    <property type="match status" value="2"/>
</dbReference>
<dbReference type="Gene3D" id="1.10.520.10">
    <property type="match status" value="1"/>
</dbReference>
<dbReference type="EC" id="1.11.1.7" evidence="3"/>
<dbReference type="CDD" id="cd00693">
    <property type="entry name" value="secretory_peroxidase"/>
    <property type="match status" value="1"/>
</dbReference>
<feature type="binding site" evidence="15">
    <location>
        <position position="75"/>
    </location>
    <ligand>
        <name>Ca(2+)</name>
        <dbReference type="ChEBI" id="CHEBI:29108"/>
        <label>1</label>
    </ligand>
</feature>
<evidence type="ECO:0000256" key="6">
    <source>
        <dbReference type="ARBA" id="ARBA00022723"/>
    </source>
</evidence>
<evidence type="ECO:0000256" key="5">
    <source>
        <dbReference type="ARBA" id="ARBA00022617"/>
    </source>
</evidence>
<evidence type="ECO:0000256" key="9">
    <source>
        <dbReference type="ARBA" id="ARBA00023004"/>
    </source>
</evidence>
<keyword evidence="9 15" id="KW-0408">Iron</keyword>
<feature type="binding site" evidence="15">
    <location>
        <position position="71"/>
    </location>
    <ligand>
        <name>Ca(2+)</name>
        <dbReference type="ChEBI" id="CHEBI:29108"/>
        <label>1</label>
    </ligand>
</feature>
<reference evidence="20 21" key="1">
    <citation type="submission" date="2023-12" db="EMBL/GenBank/DDBJ databases">
        <title>A high-quality genome assembly for Dillenia turbinata (Dilleniales).</title>
        <authorList>
            <person name="Chanderbali A."/>
        </authorList>
    </citation>
    <scope>NUCLEOTIDE SEQUENCE [LARGE SCALE GENOMIC DNA]</scope>
    <source>
        <strain evidence="20">LSX21</strain>
        <tissue evidence="20">Leaf</tissue>
    </source>
</reference>
<feature type="binding site" evidence="15">
    <location>
        <position position="251"/>
    </location>
    <ligand>
        <name>Ca(2+)</name>
        <dbReference type="ChEBI" id="CHEBI:29108"/>
        <label>2</label>
    </ligand>
</feature>
<dbReference type="InterPro" id="IPR033905">
    <property type="entry name" value="Secretory_peroxidase"/>
</dbReference>
<dbReference type="InterPro" id="IPR002016">
    <property type="entry name" value="Haem_peroxidase"/>
</dbReference>
<comment type="similarity">
    <text evidence="2">Belongs to the peroxidase family. Ascorbate peroxidase subfamily.</text>
</comment>
<evidence type="ECO:0000313" key="21">
    <source>
        <dbReference type="Proteomes" id="UP001370490"/>
    </source>
</evidence>
<evidence type="ECO:0000313" key="20">
    <source>
        <dbReference type="EMBL" id="KAK6937050.1"/>
    </source>
</evidence>
<feature type="disulfide bond" evidence="17">
    <location>
        <begin position="69"/>
        <end position="74"/>
    </location>
</feature>
<dbReference type="PANTHER" id="PTHR31388">
    <property type="entry name" value="PEROXIDASE 72-RELATED"/>
    <property type="match status" value="1"/>
</dbReference>
<dbReference type="GO" id="GO:0042744">
    <property type="term" value="P:hydrogen peroxide catabolic process"/>
    <property type="evidence" value="ECO:0007669"/>
    <property type="project" value="UniProtKB-KW"/>
</dbReference>
<feature type="binding site" evidence="14">
    <location>
        <position position="161"/>
    </location>
    <ligand>
        <name>substrate</name>
    </ligand>
</feature>
<keyword evidence="21" id="KW-1185">Reference proteome</keyword>
<comment type="catalytic activity">
    <reaction evidence="1">
        <text>2 a phenolic donor + H2O2 = 2 a phenolic radical donor + 2 H2O</text>
        <dbReference type="Rhea" id="RHEA:56136"/>
        <dbReference type="ChEBI" id="CHEBI:15377"/>
        <dbReference type="ChEBI" id="CHEBI:16240"/>
        <dbReference type="ChEBI" id="CHEBI:139520"/>
        <dbReference type="ChEBI" id="CHEBI:139521"/>
        <dbReference type="EC" id="1.11.1.7"/>
    </reaction>
</comment>
<evidence type="ECO:0000256" key="10">
    <source>
        <dbReference type="ARBA" id="ARBA00023157"/>
    </source>
</evidence>
<keyword evidence="6 15" id="KW-0479">Metal-binding</keyword>
<dbReference type="Pfam" id="PF00141">
    <property type="entry name" value="peroxidase"/>
    <property type="match status" value="2"/>
</dbReference>
<feature type="binding site" evidence="15">
    <location>
        <position position="68"/>
    </location>
    <ligand>
        <name>Ca(2+)</name>
        <dbReference type="ChEBI" id="CHEBI:29108"/>
        <label>1</label>
    </ligand>
</feature>
<keyword evidence="8" id="KW-0560">Oxidoreductase</keyword>
<feature type="binding site" description="axial binding residue" evidence="15">
    <location>
        <position position="191"/>
    </location>
    <ligand>
        <name>heme b</name>
        <dbReference type="ChEBI" id="CHEBI:60344"/>
    </ligand>
    <ligandPart>
        <name>Fe</name>
        <dbReference type="ChEBI" id="CHEBI:18248"/>
    </ligandPart>
</feature>
<dbReference type="Proteomes" id="UP001370490">
    <property type="component" value="Unassembled WGS sequence"/>
</dbReference>
<keyword evidence="7 15" id="KW-0106">Calcium</keyword>
<dbReference type="PROSITE" id="PS00436">
    <property type="entry name" value="PEROXIDASE_2"/>
    <property type="match status" value="1"/>
</dbReference>
<feature type="disulfide bond" evidence="17">
    <location>
        <begin position="119"/>
        <end position="322"/>
    </location>
</feature>
<evidence type="ECO:0000256" key="15">
    <source>
        <dbReference type="PIRSR" id="PIRSR600823-3"/>
    </source>
</evidence>
<feature type="binding site" evidence="15">
    <location>
        <position position="243"/>
    </location>
    <ligand>
        <name>Ca(2+)</name>
        <dbReference type="ChEBI" id="CHEBI:29108"/>
        <label>2</label>
    </ligand>
</feature>